<evidence type="ECO:0000256" key="8">
    <source>
        <dbReference type="ARBA" id="ARBA00023136"/>
    </source>
</evidence>
<evidence type="ECO:0000256" key="7">
    <source>
        <dbReference type="ARBA" id="ARBA00023034"/>
    </source>
</evidence>
<evidence type="ECO:0000256" key="5">
    <source>
        <dbReference type="ARBA" id="ARBA00022968"/>
    </source>
</evidence>
<feature type="transmembrane region" description="Helical" evidence="10">
    <location>
        <begin position="12"/>
        <end position="30"/>
    </location>
</feature>
<evidence type="ECO:0000256" key="1">
    <source>
        <dbReference type="ARBA" id="ARBA00004323"/>
    </source>
</evidence>
<dbReference type="EMBL" id="ATLV01024268">
    <property type="status" value="NOT_ANNOTATED_CDS"/>
    <property type="molecule type" value="Genomic_DNA"/>
</dbReference>
<dbReference type="Proteomes" id="UP000030765">
    <property type="component" value="Unassembled WGS sequence"/>
</dbReference>
<evidence type="ECO:0000256" key="10">
    <source>
        <dbReference type="RuleBase" id="RU361242"/>
    </source>
</evidence>
<evidence type="ECO:0000259" key="12">
    <source>
        <dbReference type="SMART" id="SM00458"/>
    </source>
</evidence>
<dbReference type="GO" id="GO:0004653">
    <property type="term" value="F:polypeptide N-acetylgalactosaminyltransferase activity"/>
    <property type="evidence" value="ECO:0007669"/>
    <property type="project" value="TreeGrafter"/>
</dbReference>
<evidence type="ECO:0000256" key="2">
    <source>
        <dbReference type="ARBA" id="ARBA00005680"/>
    </source>
</evidence>
<evidence type="ECO:0000256" key="11">
    <source>
        <dbReference type="SAM" id="MobiDB-lite"/>
    </source>
</evidence>
<dbReference type="InterPro" id="IPR045885">
    <property type="entry name" value="GalNAc-T"/>
</dbReference>
<dbReference type="InterPro" id="IPR000772">
    <property type="entry name" value="Ricin_B_lectin"/>
</dbReference>
<dbReference type="InterPro" id="IPR029044">
    <property type="entry name" value="Nucleotide-diphossugar_trans"/>
</dbReference>
<dbReference type="OMA" id="RYYIENA"/>
<dbReference type="PANTHER" id="PTHR11675:SF131">
    <property type="entry name" value="POLYPEPTIDE N-ACETYLGALACTOSAMINYLTRANSFERASE 9-RELATED"/>
    <property type="match status" value="1"/>
</dbReference>
<dbReference type="SMART" id="SM00458">
    <property type="entry name" value="RICIN"/>
    <property type="match status" value="1"/>
</dbReference>
<dbReference type="Pfam" id="PF00535">
    <property type="entry name" value="Glycos_transf_2"/>
    <property type="match status" value="1"/>
</dbReference>
<keyword evidence="9 10" id="KW-1015">Disulfide bond</keyword>
<keyword evidence="5" id="KW-0735">Signal-anchor</keyword>
<evidence type="ECO:0000256" key="6">
    <source>
        <dbReference type="ARBA" id="ARBA00022989"/>
    </source>
</evidence>
<feature type="region of interest" description="Disordered" evidence="11">
    <location>
        <begin position="53"/>
        <end position="78"/>
    </location>
</feature>
<evidence type="ECO:0000256" key="3">
    <source>
        <dbReference type="ARBA" id="ARBA00022692"/>
    </source>
</evidence>
<accession>A0A084WLP6</accession>
<name>A0A084WLP6_ANOSI</name>
<dbReference type="Gene3D" id="3.90.550.10">
    <property type="entry name" value="Spore Coat Polysaccharide Biosynthesis Protein SpsA, Chain A"/>
    <property type="match status" value="1"/>
</dbReference>
<dbReference type="GO" id="GO:0000139">
    <property type="term" value="C:Golgi membrane"/>
    <property type="evidence" value="ECO:0007669"/>
    <property type="project" value="UniProtKB-SubCell"/>
</dbReference>
<proteinExistence type="inferred from homology"/>
<evidence type="ECO:0000313" key="14">
    <source>
        <dbReference type="EnsemblMetazoa" id="ASIC019465-PA"/>
    </source>
</evidence>
<dbReference type="InterPro" id="IPR001173">
    <property type="entry name" value="Glyco_trans_2-like"/>
</dbReference>
<keyword evidence="7 10" id="KW-0333">Golgi apparatus</keyword>
<evidence type="ECO:0000313" key="15">
    <source>
        <dbReference type="Proteomes" id="UP000030765"/>
    </source>
</evidence>
<comment type="subcellular location">
    <subcellularLocation>
        <location evidence="1 10">Golgi apparatus membrane</location>
        <topology evidence="1 10">Single-pass type II membrane protein</topology>
    </subcellularLocation>
</comment>
<keyword evidence="4 10" id="KW-0430">Lectin</keyword>
<evidence type="ECO:0000256" key="4">
    <source>
        <dbReference type="ARBA" id="ARBA00022734"/>
    </source>
</evidence>
<gene>
    <name evidence="13" type="ORF">ZHAS_00019465</name>
</gene>
<feature type="domain" description="Ricin B lectin" evidence="12">
    <location>
        <begin position="481"/>
        <end position="599"/>
    </location>
</feature>
<dbReference type="PROSITE" id="PS50231">
    <property type="entry name" value="RICIN_B_LECTIN"/>
    <property type="match status" value="1"/>
</dbReference>
<feature type="compositionally biased region" description="Polar residues" evidence="11">
    <location>
        <begin position="59"/>
        <end position="70"/>
    </location>
</feature>
<reference evidence="14" key="2">
    <citation type="submission" date="2020-05" db="UniProtKB">
        <authorList>
            <consortium name="EnsemblMetazoa"/>
        </authorList>
    </citation>
    <scope>IDENTIFICATION</scope>
</reference>
<reference evidence="13 15" key="1">
    <citation type="journal article" date="2014" name="BMC Genomics">
        <title>Genome sequence of Anopheles sinensis provides insight into genetics basis of mosquito competence for malaria parasites.</title>
        <authorList>
            <person name="Zhou D."/>
            <person name="Zhang D."/>
            <person name="Ding G."/>
            <person name="Shi L."/>
            <person name="Hou Q."/>
            <person name="Ye Y."/>
            <person name="Xu Y."/>
            <person name="Zhou H."/>
            <person name="Xiong C."/>
            <person name="Li S."/>
            <person name="Yu J."/>
            <person name="Hong S."/>
            <person name="Yu X."/>
            <person name="Zou P."/>
            <person name="Chen C."/>
            <person name="Chang X."/>
            <person name="Wang W."/>
            <person name="Lv Y."/>
            <person name="Sun Y."/>
            <person name="Ma L."/>
            <person name="Shen B."/>
            <person name="Zhu C."/>
        </authorList>
    </citation>
    <scope>NUCLEOTIDE SEQUENCE [LARGE SCALE GENOMIC DNA]</scope>
</reference>
<dbReference type="STRING" id="74873.A0A084WLP6"/>
<dbReference type="CDD" id="cd02510">
    <property type="entry name" value="pp-GalNAc-T"/>
    <property type="match status" value="1"/>
</dbReference>
<organism evidence="13">
    <name type="scientific">Anopheles sinensis</name>
    <name type="common">Mosquito</name>
    <dbReference type="NCBI Taxonomy" id="74873"/>
    <lineage>
        <taxon>Eukaryota</taxon>
        <taxon>Metazoa</taxon>
        <taxon>Ecdysozoa</taxon>
        <taxon>Arthropoda</taxon>
        <taxon>Hexapoda</taxon>
        <taxon>Insecta</taxon>
        <taxon>Pterygota</taxon>
        <taxon>Neoptera</taxon>
        <taxon>Endopterygota</taxon>
        <taxon>Diptera</taxon>
        <taxon>Nematocera</taxon>
        <taxon>Culicoidea</taxon>
        <taxon>Culicidae</taxon>
        <taxon>Anophelinae</taxon>
        <taxon>Anopheles</taxon>
    </lineage>
</organism>
<dbReference type="GO" id="GO:0006493">
    <property type="term" value="P:protein O-linked glycosylation"/>
    <property type="evidence" value="ECO:0007669"/>
    <property type="project" value="TreeGrafter"/>
</dbReference>
<keyword evidence="3 10" id="KW-0812">Transmembrane</keyword>
<dbReference type="Pfam" id="PF00652">
    <property type="entry name" value="Ricin_B_lectin"/>
    <property type="match status" value="1"/>
</dbReference>
<dbReference type="PANTHER" id="PTHR11675">
    <property type="entry name" value="N-ACETYLGALACTOSAMINYLTRANSFERASE"/>
    <property type="match status" value="1"/>
</dbReference>
<comment type="similarity">
    <text evidence="2 10">Belongs to the glycosyltransferase 2 family. GalNAc-T subfamily.</text>
</comment>
<evidence type="ECO:0000256" key="9">
    <source>
        <dbReference type="ARBA" id="ARBA00023157"/>
    </source>
</evidence>
<dbReference type="Gene3D" id="2.80.10.50">
    <property type="match status" value="1"/>
</dbReference>
<sequence>MRNGISRRCTLTVLVSVTVSLALLVLYFVYDVDVLRTPRHMLLERYRDRTGELEVSTPERLTSSNPQPSTEGLKDKVDDDREHADGFRFEYTTRALDSRYPTPPGDMGQPVVANISIPEVSALVDAGIRAQGFNQYASDLMSVRRRLPEIRDPWCREPGRFLANLPQTSIVIVFFNEAWSVVLRTVHSVLDRSPAHLVKEIVLVDDSSTLPNLKAELDEYLQQYEKVRVIRAPARLGLIRARIFGAKNTTSEVITFLDAHVECTVGWLEALLDVVARNATTIAIPTIDWIDEKNMALVANKSLGYIGAYDWDLNFGWWGRWSMKKQYANKVEPFDTPAMAGGLFSIDRKFFERLGWYDEGFDIYGIENIELSMKSWMCGGKMVTVPCSRVAHIQKAGHPYLRNEKKDVVRANSIRLAEVWMDEYKQVIFDIHGIPHYLEEEFGPIAARKAIRERAGCRNFRYYIENAFPEMRSPYVAGAFRGEVHNVVLGNSYCLEFRREDNFFGMAPCNGKQKTQYWAHNYYQELNSYRYCIDYTGTVLAMIGCHRGRGNQAWRVQTETGQLQSIKHDKCLALSPSSNVTLTMEPCDPQRNSQRWTMSFIELDVTAFQKKP</sequence>
<dbReference type="SUPFAM" id="SSF50370">
    <property type="entry name" value="Ricin B-like lectins"/>
    <property type="match status" value="1"/>
</dbReference>
<dbReference type="VEuPathDB" id="VectorBase:ASIS020788"/>
<keyword evidence="8 10" id="KW-0472">Membrane</keyword>
<evidence type="ECO:0000313" key="13">
    <source>
        <dbReference type="EMBL" id="KFB51140.1"/>
    </source>
</evidence>
<keyword evidence="15" id="KW-1185">Reference proteome</keyword>
<dbReference type="InterPro" id="IPR035992">
    <property type="entry name" value="Ricin_B-like_lectins"/>
</dbReference>
<dbReference type="SUPFAM" id="SSF53448">
    <property type="entry name" value="Nucleotide-diphospho-sugar transferases"/>
    <property type="match status" value="1"/>
</dbReference>
<keyword evidence="10" id="KW-0464">Manganese</keyword>
<protein>
    <recommendedName>
        <fullName evidence="10">Polypeptide N-acetylgalactosaminyltransferase</fullName>
        <ecNumber evidence="10">2.4.1.-</ecNumber>
    </recommendedName>
    <alternativeName>
        <fullName evidence="10">Protein-UDP acetylgalactosaminyltransferase</fullName>
    </alternativeName>
</protein>
<dbReference type="OrthoDB" id="7719893at2759"/>
<keyword evidence="10" id="KW-0328">Glycosyltransferase</keyword>
<keyword evidence="6 10" id="KW-1133">Transmembrane helix</keyword>
<comment type="pathway">
    <text evidence="10">Protein modification; protein glycosylation.</text>
</comment>
<dbReference type="EnsemblMetazoa" id="ASIC019465-RA">
    <property type="protein sequence ID" value="ASIC019465-PA"/>
    <property type="gene ID" value="ASIC019465"/>
</dbReference>
<dbReference type="AlphaFoldDB" id="A0A084WLP6"/>
<keyword evidence="10" id="KW-0808">Transferase</keyword>
<dbReference type="GO" id="GO:0030246">
    <property type="term" value="F:carbohydrate binding"/>
    <property type="evidence" value="ECO:0007669"/>
    <property type="project" value="UniProtKB-KW"/>
</dbReference>
<dbReference type="VEuPathDB" id="VectorBase:ASIC019465"/>
<dbReference type="EMBL" id="KE525351">
    <property type="protein sequence ID" value="KFB51140.1"/>
    <property type="molecule type" value="Genomic_DNA"/>
</dbReference>
<dbReference type="EC" id="2.4.1.-" evidence="10"/>
<dbReference type="UniPathway" id="UPA00378"/>
<comment type="cofactor">
    <cofactor evidence="10">
        <name>Mn(2+)</name>
        <dbReference type="ChEBI" id="CHEBI:29035"/>
    </cofactor>
</comment>